<dbReference type="PANTHER" id="PTHR14005">
    <property type="entry name" value="EUKARYOTIC TRANSLATION INITIATION FACTOR 3, THETA SUBUNIT"/>
    <property type="match status" value="1"/>
</dbReference>
<dbReference type="STRING" id="983967.A0A1E4T1K5"/>
<dbReference type="SMART" id="SM00088">
    <property type="entry name" value="PINT"/>
    <property type="match status" value="1"/>
</dbReference>
<keyword evidence="6 7" id="KW-0175">Coiled coil</keyword>
<dbReference type="GO" id="GO:0002188">
    <property type="term" value="P:translation reinitiation"/>
    <property type="evidence" value="ECO:0007669"/>
    <property type="project" value="TreeGrafter"/>
</dbReference>
<evidence type="ECO:0000259" key="9">
    <source>
        <dbReference type="PROSITE" id="PS50250"/>
    </source>
</evidence>
<dbReference type="GO" id="GO:0071540">
    <property type="term" value="C:eukaryotic translation initiation factor 3 complex, eIF3e"/>
    <property type="evidence" value="ECO:0007669"/>
    <property type="project" value="TreeGrafter"/>
</dbReference>
<keyword evidence="5 7" id="KW-0648">Protein biosynthesis</keyword>
<keyword evidence="11" id="KW-1185">Reference proteome</keyword>
<evidence type="ECO:0000256" key="8">
    <source>
        <dbReference type="SAM" id="MobiDB-lite"/>
    </source>
</evidence>
<evidence type="ECO:0000313" key="10">
    <source>
        <dbReference type="EMBL" id="ODV85635.1"/>
    </source>
</evidence>
<dbReference type="GO" id="GO:0003743">
    <property type="term" value="F:translation initiation factor activity"/>
    <property type="evidence" value="ECO:0007669"/>
    <property type="project" value="UniProtKB-UniRule"/>
</dbReference>
<feature type="region of interest" description="Disordered" evidence="8">
    <location>
        <begin position="869"/>
        <end position="942"/>
    </location>
</feature>
<dbReference type="GO" id="GO:0001732">
    <property type="term" value="P:formation of cytoplasmic translation initiation complex"/>
    <property type="evidence" value="ECO:0007669"/>
    <property type="project" value="UniProtKB-UniRule"/>
</dbReference>
<dbReference type="AlphaFoldDB" id="A0A1E4T1K5"/>
<dbReference type="Gene3D" id="1.25.40.860">
    <property type="match status" value="2"/>
</dbReference>
<dbReference type="PROSITE" id="PS50250">
    <property type="entry name" value="PCI"/>
    <property type="match status" value="1"/>
</dbReference>
<dbReference type="Proteomes" id="UP000094801">
    <property type="component" value="Unassembled WGS sequence"/>
</dbReference>
<feature type="region of interest" description="Disordered" evidence="8">
    <location>
        <begin position="954"/>
        <end position="976"/>
    </location>
</feature>
<evidence type="ECO:0000256" key="4">
    <source>
        <dbReference type="ARBA" id="ARBA00022884"/>
    </source>
</evidence>
<dbReference type="GO" id="GO:0043614">
    <property type="term" value="C:multi-eIF complex"/>
    <property type="evidence" value="ECO:0007669"/>
    <property type="project" value="TreeGrafter"/>
</dbReference>
<dbReference type="EMBL" id="KV453852">
    <property type="protein sequence ID" value="ODV85635.1"/>
    <property type="molecule type" value="Genomic_DNA"/>
</dbReference>
<dbReference type="InterPro" id="IPR054711">
    <property type="entry name" value="eIF3a_PCI_TPR-like"/>
</dbReference>
<feature type="domain" description="PCI" evidence="9">
    <location>
        <begin position="342"/>
        <end position="519"/>
    </location>
</feature>
<feature type="compositionally biased region" description="Low complexity" evidence="8">
    <location>
        <begin position="884"/>
        <end position="900"/>
    </location>
</feature>
<keyword evidence="4 7" id="KW-0694">RNA-binding</keyword>
<gene>
    <name evidence="7" type="primary">TIF32</name>
    <name evidence="10" type="ORF">CANARDRAFT_23162</name>
</gene>
<dbReference type="GO" id="GO:0071541">
    <property type="term" value="C:eukaryotic translation initiation factor 3 complex, eIF3m"/>
    <property type="evidence" value="ECO:0007669"/>
    <property type="project" value="TreeGrafter"/>
</dbReference>
<dbReference type="GO" id="GO:0033290">
    <property type="term" value="C:eukaryotic 48S preinitiation complex"/>
    <property type="evidence" value="ECO:0007669"/>
    <property type="project" value="UniProtKB-UniRule"/>
</dbReference>
<evidence type="ECO:0000256" key="6">
    <source>
        <dbReference type="ARBA" id="ARBA00023054"/>
    </source>
</evidence>
<feature type="coiled-coil region" evidence="7">
    <location>
        <begin position="787"/>
        <end position="854"/>
    </location>
</feature>
<dbReference type="HAMAP" id="MF_03000">
    <property type="entry name" value="eIF3a"/>
    <property type="match status" value="1"/>
</dbReference>
<keyword evidence="2 7" id="KW-0963">Cytoplasm</keyword>
<protein>
    <recommendedName>
        <fullName evidence="7">Eukaryotic translation initiation factor 3 subunit A</fullName>
        <shortName evidence="7">eIF3a</shortName>
    </recommendedName>
    <alternativeName>
        <fullName evidence="7">Eukaryotic translation initiation factor 3 110 kDa subunit homolog</fullName>
        <shortName evidence="7">eIF3 p110</shortName>
    </alternativeName>
    <alternativeName>
        <fullName evidence="7">Translation initiation factor eIF3, p110 subunit homolog</fullName>
    </alternativeName>
</protein>
<comment type="similarity">
    <text evidence="7">Belongs to the eIF-3 subunit A family.</text>
</comment>
<organism evidence="10 11">
    <name type="scientific">[Candida] arabinofermentans NRRL YB-2248</name>
    <dbReference type="NCBI Taxonomy" id="983967"/>
    <lineage>
        <taxon>Eukaryota</taxon>
        <taxon>Fungi</taxon>
        <taxon>Dikarya</taxon>
        <taxon>Ascomycota</taxon>
        <taxon>Saccharomycotina</taxon>
        <taxon>Pichiomycetes</taxon>
        <taxon>Pichiales</taxon>
        <taxon>Pichiaceae</taxon>
        <taxon>Ogataea</taxon>
        <taxon>Ogataea/Candida clade</taxon>
    </lineage>
</organism>
<dbReference type="Pfam" id="PF01399">
    <property type="entry name" value="PCI"/>
    <property type="match status" value="1"/>
</dbReference>
<dbReference type="OrthoDB" id="18884at2759"/>
<evidence type="ECO:0000256" key="5">
    <source>
        <dbReference type="ARBA" id="ARBA00022917"/>
    </source>
</evidence>
<dbReference type="GO" id="GO:0016282">
    <property type="term" value="C:eukaryotic 43S preinitiation complex"/>
    <property type="evidence" value="ECO:0007669"/>
    <property type="project" value="UniProtKB-UniRule"/>
</dbReference>
<dbReference type="PANTHER" id="PTHR14005:SF0">
    <property type="entry name" value="EUKARYOTIC TRANSLATION INITIATION FACTOR 3 SUBUNIT A"/>
    <property type="match status" value="1"/>
</dbReference>
<dbReference type="GO" id="GO:0003729">
    <property type="term" value="F:mRNA binding"/>
    <property type="evidence" value="ECO:0007669"/>
    <property type="project" value="TreeGrafter"/>
</dbReference>
<accession>A0A1E4T1K5</accession>
<dbReference type="InterPro" id="IPR027512">
    <property type="entry name" value="EIF3A"/>
</dbReference>
<dbReference type="FunFam" id="4.10.860.10:FF:000001">
    <property type="entry name" value="Eukaryotic translation initiation factor 3 subunit A"/>
    <property type="match status" value="1"/>
</dbReference>
<proteinExistence type="inferred from homology"/>
<evidence type="ECO:0000313" key="11">
    <source>
        <dbReference type="Proteomes" id="UP000094801"/>
    </source>
</evidence>
<evidence type="ECO:0000256" key="1">
    <source>
        <dbReference type="ARBA" id="ARBA00004496"/>
    </source>
</evidence>
<evidence type="ECO:0000256" key="3">
    <source>
        <dbReference type="ARBA" id="ARBA00022540"/>
    </source>
</evidence>
<comment type="function">
    <text evidence="7">RNA-binding component of the eukaryotic translation initiation factor 3 (eIF-3) complex, which is involved in protein synthesis of a specialized repertoire of mRNAs and, together with other initiation factors, stimulates binding of mRNA and methionyl-tRNAi to the 40S ribosome. The eIF-3 complex specifically targets and initiates translation of a subset of mRNAs involved in cell proliferation.</text>
</comment>
<comment type="subunit">
    <text evidence="7">Component of the eukaryotic translation initiation factor 3 (eIF-3) complex.</text>
</comment>
<evidence type="ECO:0000256" key="7">
    <source>
        <dbReference type="HAMAP-Rule" id="MF_03000"/>
    </source>
</evidence>
<evidence type="ECO:0000256" key="2">
    <source>
        <dbReference type="ARBA" id="ARBA00022490"/>
    </source>
</evidence>
<feature type="coiled-coil region" evidence="7">
    <location>
        <begin position="588"/>
        <end position="660"/>
    </location>
</feature>
<dbReference type="Pfam" id="PF22591">
    <property type="entry name" value="eIF3a_PCI_TPR-like"/>
    <property type="match status" value="1"/>
</dbReference>
<comment type="subcellular location">
    <subcellularLocation>
        <location evidence="1 7">Cytoplasm</location>
    </subcellularLocation>
</comment>
<sequence>MAPSHIIRPENILRRAEDLIAVDQRDAALQTLYDFVTSKRTRSLLPVDLEPIAILFVTLGVELRNGKLVKDGLHQYKKNVQANEKGLSSVENVTKKFLEIAESKLNEAQSKADAANAAYDADQFHDDVDEDDDDDESSPITISPEDILMSTVSTDDTKDRSDRELVVPWLKFLWEAFRTVLDILRNNSKLEIAYASVVSSAFQFCVKYNRKAEFRRLCEMLRTHLQSVSQKPLYNKQIIEHPIDLSDPETLQRYLETRFNQLNVSVKLELWQESFRSVEDVHTLMSVSKRQPKPAMMINYYENLAKIFAVSENHLFHAAARERFFSLFVQSPIATEDELKHFASLQLLSALSVQQINESSIFAGDDFNKRKNHRLASLLNLSRVPTRESLLAQILSKDLLTIVDPILVKLYNLLEDNFHPLSFSKNVKDIFAEIELNKDYKSYIKPLLTVVLNKLFEQVSEVYETVKLDFLIKLATFEGEFKLSSIEIQSYLLNAASSNILSAKIDHESKVVAFKSDPFDESLSYTDSTSISNSLQLSPSELIRYQLSSLAKTLSSSVKLIDPSIKESEIALRDRSLKAAQEEFDLEREALLKRSELLEAKQKEIEELKRIEEEEAAKAKIEKQIAMRKAEQERMEIENAKRAEEKKAKLLEAIKIAEKQKLINDVNSQGIITLDINEVENIDAQAIRQMQVEKLDQDRKALDERNEVTYKRIDYLERAQRQYELTFLQKDAEEQKGKELEIYQSLKSKLTEKAKKEHEQAIQIRDRLKRVVPDYKSFVDELKSKSHVAYLEEKKLVEEKLQAAKDARIAEFIAKKKAEFEAAQKLEQAKIAAEKAREAELERIKKEEEEFEAKWKTLSPVEKIQYRKMGKVPASQRAIPGTAPAPMRSSPIPSAASSTPMRGEFARGGYGSSAPAPAPGPMRGGFGSSSSSPAASAASGIDAERAEYERLKAAEADGSLKFNQRRRFKELTQKFA</sequence>
<name>A0A1E4T1K5_9ASCO</name>
<dbReference type="Gene3D" id="4.10.860.10">
    <property type="entry name" value="UVR domain"/>
    <property type="match status" value="1"/>
</dbReference>
<reference evidence="11" key="1">
    <citation type="submission" date="2016-04" db="EMBL/GenBank/DDBJ databases">
        <title>Comparative genomics of biotechnologically important yeasts.</title>
        <authorList>
            <consortium name="DOE Joint Genome Institute"/>
            <person name="Riley R."/>
            <person name="Haridas S."/>
            <person name="Wolfe K.H."/>
            <person name="Lopes M.R."/>
            <person name="Hittinger C.T."/>
            <person name="Goker M."/>
            <person name="Salamov A."/>
            <person name="Wisecaver J."/>
            <person name="Long T.M."/>
            <person name="Aerts A.L."/>
            <person name="Barry K."/>
            <person name="Choi C."/>
            <person name="Clum A."/>
            <person name="Coughlan A.Y."/>
            <person name="Deshpande S."/>
            <person name="Douglass A.P."/>
            <person name="Hanson S.J."/>
            <person name="Klenk H.-P."/>
            <person name="Labutti K."/>
            <person name="Lapidus A."/>
            <person name="Lindquist E."/>
            <person name="Lipzen A."/>
            <person name="Meier-Kolthoff J.P."/>
            <person name="Ohm R.A."/>
            <person name="Otillar R.P."/>
            <person name="Pangilinan J."/>
            <person name="Peng Y."/>
            <person name="Rokas A."/>
            <person name="Rosa C.A."/>
            <person name="Scheuner C."/>
            <person name="Sibirny A.A."/>
            <person name="Slot J.C."/>
            <person name="Stielow J.B."/>
            <person name="Sun H."/>
            <person name="Kurtzman C.P."/>
            <person name="Blackwell M."/>
            <person name="Grigoriev I.V."/>
            <person name="Jeffries T.W."/>
        </authorList>
    </citation>
    <scope>NUCLEOTIDE SEQUENCE [LARGE SCALE GENOMIC DNA]</scope>
    <source>
        <strain evidence="11">NRRL YB-2248</strain>
    </source>
</reference>
<keyword evidence="3 7" id="KW-0396">Initiation factor</keyword>
<feature type="compositionally biased region" description="Low complexity" evidence="8">
    <location>
        <begin position="928"/>
        <end position="940"/>
    </location>
</feature>
<dbReference type="InterPro" id="IPR000717">
    <property type="entry name" value="PCI_dom"/>
</dbReference>